<dbReference type="Proteomes" id="UP001732700">
    <property type="component" value="Chromosome 1D"/>
</dbReference>
<evidence type="ECO:0000313" key="1">
    <source>
        <dbReference type="EnsemblPlants" id="AVESA.00010b.r2.1DG0165280.1.CDS"/>
    </source>
</evidence>
<reference evidence="1" key="2">
    <citation type="submission" date="2025-09" db="UniProtKB">
        <authorList>
            <consortium name="EnsemblPlants"/>
        </authorList>
    </citation>
    <scope>IDENTIFICATION</scope>
</reference>
<reference evidence="1" key="1">
    <citation type="submission" date="2021-05" db="EMBL/GenBank/DDBJ databases">
        <authorList>
            <person name="Scholz U."/>
            <person name="Mascher M."/>
            <person name="Fiebig A."/>
        </authorList>
    </citation>
    <scope>NUCLEOTIDE SEQUENCE [LARGE SCALE GENOMIC DNA]</scope>
</reference>
<dbReference type="EnsemblPlants" id="AVESA.00010b.r2.1DG0165280.1">
    <property type="protein sequence ID" value="AVESA.00010b.r2.1DG0165280.1.CDS"/>
    <property type="gene ID" value="AVESA.00010b.r2.1DG0165280"/>
</dbReference>
<evidence type="ECO:0000313" key="2">
    <source>
        <dbReference type="Proteomes" id="UP001732700"/>
    </source>
</evidence>
<proteinExistence type="predicted"/>
<protein>
    <submittedName>
        <fullName evidence="1">Uncharacterized protein</fullName>
    </submittedName>
</protein>
<sequence length="377" mass="42893">MTTTTTKYLIVSLPVQSAAGDSENSLWRRLQDSVSRNKIDTPLYRFTVPRFKSGTTFNSLIALSDELVKSNVLIEGVAHKIRRQIEDLERDGGAESGAPVAVDGVPVDSYLSRFVWDEEKYPVKMPLKDIVASILSRVRKIEDRLKVQAGDYTSVKNKLKSIYKKKSVSLVTRDLSNLVKPEDIITSEHLTTLLAVVPKYSQKDWLSCYEFLDNFVVPRSSKRLYEDNDYALYTVTLFHKVVDNFKVGAREKGFLIRDFEHSPEAQESKKDELEKLLQNEDAMRTSLLEFLYASYSEVFSSWVHFSAVFIFAESILRYGLTTPFLCTVLAPSTKTEKKLESILEGFCGFANSKYWKSEDDDLGDESRPYVSSTINVV</sequence>
<accession>A0ACD5U2D5</accession>
<organism evidence="1 2">
    <name type="scientific">Avena sativa</name>
    <name type="common">Oat</name>
    <dbReference type="NCBI Taxonomy" id="4498"/>
    <lineage>
        <taxon>Eukaryota</taxon>
        <taxon>Viridiplantae</taxon>
        <taxon>Streptophyta</taxon>
        <taxon>Embryophyta</taxon>
        <taxon>Tracheophyta</taxon>
        <taxon>Spermatophyta</taxon>
        <taxon>Magnoliopsida</taxon>
        <taxon>Liliopsida</taxon>
        <taxon>Poales</taxon>
        <taxon>Poaceae</taxon>
        <taxon>BOP clade</taxon>
        <taxon>Pooideae</taxon>
        <taxon>Poodae</taxon>
        <taxon>Poeae</taxon>
        <taxon>Poeae Chloroplast Group 1 (Aveneae type)</taxon>
        <taxon>Aveninae</taxon>
        <taxon>Avena</taxon>
    </lineage>
</organism>
<keyword evidence="2" id="KW-1185">Reference proteome</keyword>
<name>A0ACD5U2D5_AVESA</name>